<evidence type="ECO:0008006" key="3">
    <source>
        <dbReference type="Google" id="ProtNLM"/>
    </source>
</evidence>
<reference evidence="1 2" key="1">
    <citation type="submission" date="2024-07" db="EMBL/GenBank/DDBJ databases">
        <title>Section-level genome sequencing and comparative genomics of Aspergillus sections Usti and Cavernicolus.</title>
        <authorList>
            <consortium name="Lawrence Berkeley National Laboratory"/>
            <person name="Nybo J.L."/>
            <person name="Vesth T.C."/>
            <person name="Theobald S."/>
            <person name="Frisvad J.C."/>
            <person name="Larsen T.O."/>
            <person name="Kjaerboelling I."/>
            <person name="Rothschild-Mancinelli K."/>
            <person name="Lyhne E.K."/>
            <person name="Kogle M.E."/>
            <person name="Barry K."/>
            <person name="Clum A."/>
            <person name="Na H."/>
            <person name="Ledsgaard L."/>
            <person name="Lin J."/>
            <person name="Lipzen A."/>
            <person name="Kuo A."/>
            <person name="Riley R."/>
            <person name="Mondo S."/>
            <person name="Labutti K."/>
            <person name="Haridas S."/>
            <person name="Pangalinan J."/>
            <person name="Salamov A.A."/>
            <person name="Simmons B.A."/>
            <person name="Magnuson J.K."/>
            <person name="Chen J."/>
            <person name="Drula E."/>
            <person name="Henrissat B."/>
            <person name="Wiebenga A."/>
            <person name="Lubbers R.J."/>
            <person name="Gomes A.C."/>
            <person name="Makela M.R."/>
            <person name="Stajich J."/>
            <person name="Grigoriev I.V."/>
            <person name="Mortensen U.H."/>
            <person name="De Vries R.P."/>
            <person name="Baker S.E."/>
            <person name="Andersen M.R."/>
        </authorList>
    </citation>
    <scope>NUCLEOTIDE SEQUENCE [LARGE SCALE GENOMIC DNA]</scope>
    <source>
        <strain evidence="1 2">CBS 123904</strain>
    </source>
</reference>
<name>A0ABR4IGQ1_9EURO</name>
<dbReference type="Proteomes" id="UP001610446">
    <property type="component" value="Unassembled WGS sequence"/>
</dbReference>
<dbReference type="InterPro" id="IPR011009">
    <property type="entry name" value="Kinase-like_dom_sf"/>
</dbReference>
<sequence length="527" mass="61682">MPRTRRLLREEITYSAAMRREANILHRLNYLSQETQFFSLLESKRNWIQGIVAHHLNLQSTNVCLVADAQEWIHGSFNVCIPVTILDWNPKQQGGNRVIVRFPLPYRIGEDFRPGNADEKIRCEAGAYAWLERNCPDIPIPRLYGFAMSTGETFTRIDCLPFFTTLLRRLRNRMLYLLGRPVPSEYTRHQSRIGVLEYDRLNIGYLLIEYVENTKGKMLSSTWAIEKDNAKLRSNLFHDLSKIYLSLSKTPLPRIGSFIINNDGFLLLENRPLSLEMHDLENERIPTDIPRDYTYSTVDSFVVDTLSYHGNRLRFQPNAINDLEDYIYQAARLTTMRAIFPLFFNRDLRRGPFIYSLTDLHQSNIFVDDDWHITSLVDLEWACSLPIEMVQPPHWLSSTAVDRIVSREYNEVRLAFMSALTTEEEAYLWRFSNRDSPAPLTLSQLMGVAWDRGTFWYSLALSSPTGLFAIFDKELQPRFINKCPDHDAFDQIMPWYWDQDIVSTLKRKLADREAYDIQLRNEFDDES</sequence>
<dbReference type="SUPFAM" id="SSF56112">
    <property type="entry name" value="Protein kinase-like (PK-like)"/>
    <property type="match status" value="1"/>
</dbReference>
<dbReference type="EMBL" id="JBFXLU010000422">
    <property type="protein sequence ID" value="KAL2826910.1"/>
    <property type="molecule type" value="Genomic_DNA"/>
</dbReference>
<dbReference type="PANTHER" id="PTHR21310:SF37">
    <property type="entry name" value="AMINOGLYCOSIDE PHOSPHOTRANSFERASE DOMAIN-CONTAINING PROTEIN"/>
    <property type="match status" value="1"/>
</dbReference>
<proteinExistence type="predicted"/>
<gene>
    <name evidence="1" type="ORF">BJY01DRAFT_143080</name>
</gene>
<protein>
    <recommendedName>
        <fullName evidence="3">Aminoglycoside phosphotransferase domain-containing protein</fullName>
    </recommendedName>
</protein>
<comment type="caution">
    <text evidence="1">The sequence shown here is derived from an EMBL/GenBank/DDBJ whole genome shotgun (WGS) entry which is preliminary data.</text>
</comment>
<evidence type="ECO:0000313" key="1">
    <source>
        <dbReference type="EMBL" id="KAL2826910.1"/>
    </source>
</evidence>
<keyword evidence="2" id="KW-1185">Reference proteome</keyword>
<accession>A0ABR4IGQ1</accession>
<dbReference type="PANTHER" id="PTHR21310">
    <property type="entry name" value="AMINOGLYCOSIDE PHOSPHOTRANSFERASE-RELATED-RELATED"/>
    <property type="match status" value="1"/>
</dbReference>
<organism evidence="1 2">
    <name type="scientific">Aspergillus pseudoustus</name>
    <dbReference type="NCBI Taxonomy" id="1810923"/>
    <lineage>
        <taxon>Eukaryota</taxon>
        <taxon>Fungi</taxon>
        <taxon>Dikarya</taxon>
        <taxon>Ascomycota</taxon>
        <taxon>Pezizomycotina</taxon>
        <taxon>Eurotiomycetes</taxon>
        <taxon>Eurotiomycetidae</taxon>
        <taxon>Eurotiales</taxon>
        <taxon>Aspergillaceae</taxon>
        <taxon>Aspergillus</taxon>
        <taxon>Aspergillus subgen. Nidulantes</taxon>
    </lineage>
</organism>
<evidence type="ECO:0000313" key="2">
    <source>
        <dbReference type="Proteomes" id="UP001610446"/>
    </source>
</evidence>
<dbReference type="InterPro" id="IPR051678">
    <property type="entry name" value="AGP_Transferase"/>
</dbReference>